<dbReference type="Gene3D" id="3.30.70.100">
    <property type="match status" value="1"/>
</dbReference>
<reference evidence="2 3" key="1">
    <citation type="submission" date="2020-08" db="EMBL/GenBank/DDBJ databases">
        <title>Sequencing the genomes of 1000 actinobacteria strains.</title>
        <authorList>
            <person name="Klenk H.-P."/>
        </authorList>
    </citation>
    <scope>NUCLEOTIDE SEQUENCE [LARGE SCALE GENOMIC DNA]</scope>
    <source>
        <strain evidence="2 3">DSM 45859</strain>
    </source>
</reference>
<dbReference type="AlphaFoldDB" id="A0A840J871"/>
<sequence>MIRHVFLLSTQPSATGEDIERLAAGIRALPERLSEIRRYEVIRDLGRQAGNAALLLIADFDSFDAYESYRDHPEHLKLIDDFVKPISAGFNRLQFETTMDEGAA</sequence>
<dbReference type="InterPro" id="IPR013097">
    <property type="entry name" value="Dabb"/>
</dbReference>
<evidence type="ECO:0000313" key="2">
    <source>
        <dbReference type="EMBL" id="MBB4689674.1"/>
    </source>
</evidence>
<name>A0A840J871_9PSEU</name>
<gene>
    <name evidence="2" type="ORF">BJY18_007159</name>
</gene>
<dbReference type="RefSeq" id="WP_184784161.1">
    <property type="nucleotide sequence ID" value="NZ_JACHMG010000001.1"/>
</dbReference>
<proteinExistence type="predicted"/>
<protein>
    <recommendedName>
        <fullName evidence="1">Stress-response A/B barrel domain-containing protein</fullName>
    </recommendedName>
</protein>
<organism evidence="2 3">
    <name type="scientific">Amycolatopsis jiangsuensis</name>
    <dbReference type="NCBI Taxonomy" id="1181879"/>
    <lineage>
        <taxon>Bacteria</taxon>
        <taxon>Bacillati</taxon>
        <taxon>Actinomycetota</taxon>
        <taxon>Actinomycetes</taxon>
        <taxon>Pseudonocardiales</taxon>
        <taxon>Pseudonocardiaceae</taxon>
        <taxon>Amycolatopsis</taxon>
    </lineage>
</organism>
<dbReference type="PROSITE" id="PS51502">
    <property type="entry name" value="S_R_A_B_BARREL"/>
    <property type="match status" value="1"/>
</dbReference>
<keyword evidence="3" id="KW-1185">Reference proteome</keyword>
<accession>A0A840J871</accession>
<dbReference type="Pfam" id="PF07876">
    <property type="entry name" value="Dabb"/>
    <property type="match status" value="1"/>
</dbReference>
<dbReference type="Proteomes" id="UP000581769">
    <property type="component" value="Unassembled WGS sequence"/>
</dbReference>
<dbReference type="SUPFAM" id="SSF54909">
    <property type="entry name" value="Dimeric alpha+beta barrel"/>
    <property type="match status" value="1"/>
</dbReference>
<dbReference type="SMART" id="SM00886">
    <property type="entry name" value="Dabb"/>
    <property type="match status" value="1"/>
</dbReference>
<dbReference type="InterPro" id="IPR011008">
    <property type="entry name" value="Dimeric_a/b-barrel"/>
</dbReference>
<evidence type="ECO:0000259" key="1">
    <source>
        <dbReference type="PROSITE" id="PS51502"/>
    </source>
</evidence>
<dbReference type="EMBL" id="JACHMG010000001">
    <property type="protein sequence ID" value="MBB4689674.1"/>
    <property type="molecule type" value="Genomic_DNA"/>
</dbReference>
<evidence type="ECO:0000313" key="3">
    <source>
        <dbReference type="Proteomes" id="UP000581769"/>
    </source>
</evidence>
<comment type="caution">
    <text evidence="2">The sequence shown here is derived from an EMBL/GenBank/DDBJ whole genome shotgun (WGS) entry which is preliminary data.</text>
</comment>
<feature type="domain" description="Stress-response A/B barrel" evidence="1">
    <location>
        <begin position="2"/>
        <end position="95"/>
    </location>
</feature>